<gene>
    <name evidence="3" type="ORF">INT46_002975</name>
</gene>
<evidence type="ECO:0000256" key="2">
    <source>
        <dbReference type="SAM" id="MobiDB-lite"/>
    </source>
</evidence>
<keyword evidence="1" id="KW-0175">Coiled coil</keyword>
<comment type="caution">
    <text evidence="3">The sequence shown here is derived from an EMBL/GenBank/DDBJ whole genome shotgun (WGS) entry which is preliminary data.</text>
</comment>
<name>A0A8H7V9J0_9FUNG</name>
<evidence type="ECO:0000256" key="1">
    <source>
        <dbReference type="SAM" id="Coils"/>
    </source>
</evidence>
<proteinExistence type="predicted"/>
<feature type="region of interest" description="Disordered" evidence="2">
    <location>
        <begin position="353"/>
        <end position="406"/>
    </location>
</feature>
<feature type="compositionally biased region" description="Low complexity" evidence="2">
    <location>
        <begin position="361"/>
        <end position="391"/>
    </location>
</feature>
<dbReference type="PANTHER" id="PTHR15276:SF0">
    <property type="entry name" value="COILED-COIL DOMAIN-CONTAINING PROTEIN 6"/>
    <property type="match status" value="1"/>
</dbReference>
<feature type="compositionally biased region" description="Low complexity" evidence="2">
    <location>
        <begin position="238"/>
        <end position="253"/>
    </location>
</feature>
<protein>
    <recommendedName>
        <fullName evidence="5">Coiled-coil domain-containing protein 6</fullName>
    </recommendedName>
</protein>
<evidence type="ECO:0000313" key="3">
    <source>
        <dbReference type="EMBL" id="KAG2206199.1"/>
    </source>
</evidence>
<feature type="region of interest" description="Disordered" evidence="2">
    <location>
        <begin position="308"/>
        <end position="337"/>
    </location>
</feature>
<reference evidence="3" key="1">
    <citation type="submission" date="2020-12" db="EMBL/GenBank/DDBJ databases">
        <title>Metabolic potential, ecology and presence of endohyphal bacteria is reflected in genomic diversity of Mucoromycotina.</title>
        <authorList>
            <person name="Muszewska A."/>
            <person name="Okrasinska A."/>
            <person name="Steczkiewicz K."/>
            <person name="Drgas O."/>
            <person name="Orlowska M."/>
            <person name="Perlinska-Lenart U."/>
            <person name="Aleksandrzak-Piekarczyk T."/>
            <person name="Szatraj K."/>
            <person name="Zielenkiewicz U."/>
            <person name="Pilsyk S."/>
            <person name="Malc E."/>
            <person name="Mieczkowski P."/>
            <person name="Kruszewska J.S."/>
            <person name="Biernat P."/>
            <person name="Pawlowska J."/>
        </authorList>
    </citation>
    <scope>NUCLEOTIDE SEQUENCE</scope>
    <source>
        <strain evidence="3">CBS 226.32</strain>
    </source>
</reference>
<dbReference type="AlphaFoldDB" id="A0A8H7V9J0"/>
<dbReference type="PANTHER" id="PTHR15276">
    <property type="entry name" value="H4 D10S170 PROTEIN-RELATED"/>
    <property type="match status" value="1"/>
</dbReference>
<accession>A0A8H7V9J0</accession>
<dbReference type="EMBL" id="JAEPRC010000157">
    <property type="protein sequence ID" value="KAG2206199.1"/>
    <property type="molecule type" value="Genomic_DNA"/>
</dbReference>
<dbReference type="OrthoDB" id="78858at2759"/>
<organism evidence="3 4">
    <name type="scientific">Mucor plumbeus</name>
    <dbReference type="NCBI Taxonomy" id="97098"/>
    <lineage>
        <taxon>Eukaryota</taxon>
        <taxon>Fungi</taxon>
        <taxon>Fungi incertae sedis</taxon>
        <taxon>Mucoromycota</taxon>
        <taxon>Mucoromycotina</taxon>
        <taxon>Mucoromycetes</taxon>
        <taxon>Mucorales</taxon>
        <taxon>Mucorineae</taxon>
        <taxon>Mucoraceae</taxon>
        <taxon>Mucor</taxon>
    </lineage>
</organism>
<dbReference type="Proteomes" id="UP000650833">
    <property type="component" value="Unassembled WGS sequence"/>
</dbReference>
<evidence type="ECO:0008006" key="5">
    <source>
        <dbReference type="Google" id="ProtNLM"/>
    </source>
</evidence>
<dbReference type="Pfam" id="PF09755">
    <property type="entry name" value="DUF2046"/>
    <property type="match status" value="1"/>
</dbReference>
<feature type="region of interest" description="Disordered" evidence="2">
    <location>
        <begin position="237"/>
        <end position="270"/>
    </location>
</feature>
<keyword evidence="4" id="KW-1185">Reference proteome</keyword>
<dbReference type="InterPro" id="IPR019152">
    <property type="entry name" value="DUF2046"/>
</dbReference>
<sequence length="406" mass="45832">MNSLHVEKEEKLTSTTTCTTTRYSDSDKLTFMEGYIRKYIDSNMTTKDDYIHHISTIEDIDNLRQETKELYAQYNQQAIHIKKLEFELEMAQGHTNILRHDNQTLKKAAVDMSVLNEQEEEFMSNKLLKHITGLKKEKGELLIQVEQEEEWLTNMLQKKLVQLQKEKIDLENALEQEQEYIVNRLQKQLELLRQQQTSPIPSRHNSSTSLPASPVVSAAITGGRLSPLLGASRKWSNASITSPSTTAATPITPRQLNDPVLPTPPDYQKHQQCNKYKAELIQFRKNNNLPLEDIDDGRLPRVFRALHVSPNNEKQGHRSTSNSSQRSATTTSAIPPLNLDQFESTYINSSHSFVSPRSIPGSNTSRSSSVSSSASSSIRRNSASSRRVSGSLFGLNATPPQHPPQL</sequence>
<feature type="compositionally biased region" description="Polar residues" evidence="2">
    <location>
        <begin position="309"/>
        <end position="333"/>
    </location>
</feature>
<feature type="coiled-coil region" evidence="1">
    <location>
        <begin position="153"/>
        <end position="195"/>
    </location>
</feature>
<evidence type="ECO:0000313" key="4">
    <source>
        <dbReference type="Proteomes" id="UP000650833"/>
    </source>
</evidence>